<evidence type="ECO:0000256" key="1">
    <source>
        <dbReference type="SAM" id="Phobius"/>
    </source>
</evidence>
<evidence type="ECO:0000313" key="2">
    <source>
        <dbReference type="EMBL" id="GET36199.1"/>
    </source>
</evidence>
<organism evidence="2 3">
    <name type="scientific">Microseira wollei NIES-4236</name>
    <dbReference type="NCBI Taxonomy" id="2530354"/>
    <lineage>
        <taxon>Bacteria</taxon>
        <taxon>Bacillati</taxon>
        <taxon>Cyanobacteriota</taxon>
        <taxon>Cyanophyceae</taxon>
        <taxon>Oscillatoriophycideae</taxon>
        <taxon>Aerosakkonematales</taxon>
        <taxon>Aerosakkonemataceae</taxon>
        <taxon>Microseira</taxon>
    </lineage>
</organism>
<dbReference type="AlphaFoldDB" id="A0AAV3X2F0"/>
<accession>A0AAV3X2F0</accession>
<feature type="transmembrane region" description="Helical" evidence="1">
    <location>
        <begin position="6"/>
        <end position="22"/>
    </location>
</feature>
<sequence length="98" mass="11170">MLETIVVFTIGLIPPVLSVWFMRQAETRAREQLRLAMERASMMPLRMPHQPPEVQYVEGVGELIGDITCQFNARSAYLRCAVNPDGPCQGCPYYQPRE</sequence>
<keyword evidence="1" id="KW-0472">Membrane</keyword>
<dbReference type="EMBL" id="BLAY01000010">
    <property type="protein sequence ID" value="GET36199.1"/>
    <property type="molecule type" value="Genomic_DNA"/>
</dbReference>
<dbReference type="Pfam" id="PF20065">
    <property type="entry name" value="DUF6464"/>
    <property type="match status" value="1"/>
</dbReference>
<dbReference type="InterPro" id="IPR045589">
    <property type="entry name" value="DUF6464"/>
</dbReference>
<dbReference type="RefSeq" id="WP_226575456.1">
    <property type="nucleotide sequence ID" value="NZ_BLAY01000010.1"/>
</dbReference>
<comment type="caution">
    <text evidence="2">The sequence shown here is derived from an EMBL/GenBank/DDBJ whole genome shotgun (WGS) entry which is preliminary data.</text>
</comment>
<evidence type="ECO:0008006" key="4">
    <source>
        <dbReference type="Google" id="ProtNLM"/>
    </source>
</evidence>
<keyword evidence="1" id="KW-0812">Transmembrane</keyword>
<evidence type="ECO:0000313" key="3">
    <source>
        <dbReference type="Proteomes" id="UP001050975"/>
    </source>
</evidence>
<keyword evidence="1" id="KW-1133">Transmembrane helix</keyword>
<name>A0AAV3X2F0_9CYAN</name>
<keyword evidence="3" id="KW-1185">Reference proteome</keyword>
<proteinExistence type="predicted"/>
<gene>
    <name evidence="2" type="ORF">MiSe_09470</name>
</gene>
<dbReference type="Proteomes" id="UP001050975">
    <property type="component" value="Unassembled WGS sequence"/>
</dbReference>
<protein>
    <recommendedName>
        <fullName evidence="4">Type II secretion system protein</fullName>
    </recommendedName>
</protein>
<reference evidence="2" key="1">
    <citation type="submission" date="2019-10" db="EMBL/GenBank/DDBJ databases">
        <title>Draft genome sequece of Microseira wollei NIES-4236.</title>
        <authorList>
            <person name="Yamaguchi H."/>
            <person name="Suzuki S."/>
            <person name="Kawachi M."/>
        </authorList>
    </citation>
    <scope>NUCLEOTIDE SEQUENCE</scope>
    <source>
        <strain evidence="2">NIES-4236</strain>
    </source>
</reference>